<gene>
    <name evidence="2" type="ORF">MSL71_37110</name>
</gene>
<dbReference type="AlphaFoldDB" id="A0A4V6ILR2"/>
<evidence type="ECO:0000256" key="1">
    <source>
        <dbReference type="SAM" id="SignalP"/>
    </source>
</evidence>
<evidence type="ECO:0000313" key="3">
    <source>
        <dbReference type="Proteomes" id="UP000507962"/>
    </source>
</evidence>
<feature type="chain" id="PRO_5020834029" description="Solute-binding protein family 3/N-terminal domain-containing protein" evidence="1">
    <location>
        <begin position="22"/>
        <end position="243"/>
    </location>
</feature>
<evidence type="ECO:0008006" key="4">
    <source>
        <dbReference type="Google" id="ProtNLM"/>
    </source>
</evidence>
<evidence type="ECO:0000313" key="2">
    <source>
        <dbReference type="EMBL" id="VFQ46048.1"/>
    </source>
</evidence>
<dbReference type="Proteomes" id="UP000507962">
    <property type="component" value="Unassembled WGS sequence"/>
</dbReference>
<keyword evidence="3" id="KW-1185">Reference proteome</keyword>
<protein>
    <recommendedName>
        <fullName evidence="4">Solute-binding protein family 3/N-terminal domain-containing protein</fullName>
    </recommendedName>
</protein>
<accession>A0A4V6ILR2</accession>
<name>A0A4V6ILR2_9BACT</name>
<proteinExistence type="predicted"/>
<sequence length="243" mass="27110">MKPVVLALWAFVVFSSACAGAEEVWKITSLNWEPYSGACLAHQGSAIQKLRELLRKEGIRLLVEFYPWPRAQARARSGEYVGYFPAWPEEVGADFVASPPVSWSEVAVMKNSSGSLSYDGLDALFRTHVVGVVKTYVYPRPVSDAMAAYPHHVDGAPNDMSLLKKLARGRHMVAVTDPNVMMFLAEREGIHNIEPLAVVVKRELVVAFRNDTENRARLALLRRLLEEASATKDKNINKDKESE</sequence>
<dbReference type="EMBL" id="CAADHO010000007">
    <property type="protein sequence ID" value="VFQ46048.1"/>
    <property type="molecule type" value="Genomic_DNA"/>
</dbReference>
<keyword evidence="1" id="KW-0732">Signal</keyword>
<dbReference type="RefSeq" id="WP_180143301.1">
    <property type="nucleotide sequence ID" value="NZ_CAADHO010000007.1"/>
</dbReference>
<dbReference type="PROSITE" id="PS51257">
    <property type="entry name" value="PROKAR_LIPOPROTEIN"/>
    <property type="match status" value="1"/>
</dbReference>
<dbReference type="SUPFAM" id="SSF53850">
    <property type="entry name" value="Periplasmic binding protein-like II"/>
    <property type="match status" value="1"/>
</dbReference>
<organism evidence="2 3">
    <name type="scientific">Desulfoluna butyratoxydans</name>
    <dbReference type="NCBI Taxonomy" id="231438"/>
    <lineage>
        <taxon>Bacteria</taxon>
        <taxon>Pseudomonadati</taxon>
        <taxon>Thermodesulfobacteriota</taxon>
        <taxon>Desulfobacteria</taxon>
        <taxon>Desulfobacterales</taxon>
        <taxon>Desulfolunaceae</taxon>
        <taxon>Desulfoluna</taxon>
    </lineage>
</organism>
<reference evidence="2 3" key="1">
    <citation type="submission" date="2019-03" db="EMBL/GenBank/DDBJ databases">
        <authorList>
            <person name="Nijsse B."/>
        </authorList>
    </citation>
    <scope>NUCLEOTIDE SEQUENCE [LARGE SCALE GENOMIC DNA]</scope>
    <source>
        <strain evidence="2">Desulfoluna butyratoxydans MSL71</strain>
    </source>
</reference>
<feature type="signal peptide" evidence="1">
    <location>
        <begin position="1"/>
        <end position="21"/>
    </location>
</feature>
<dbReference type="Gene3D" id="3.40.190.10">
    <property type="entry name" value="Periplasmic binding protein-like II"/>
    <property type="match status" value="2"/>
</dbReference>